<feature type="repeat" description="PPR" evidence="5">
    <location>
        <begin position="553"/>
        <end position="587"/>
    </location>
</feature>
<reference evidence="7" key="1">
    <citation type="submission" date="2022-11" db="EMBL/GenBank/DDBJ databases">
        <title>Genome Sequence of Cubamyces cubensis.</title>
        <authorList>
            <person name="Buettner E."/>
        </authorList>
    </citation>
    <scope>NUCLEOTIDE SEQUENCE</scope>
    <source>
        <strain evidence="7">MPL-01</strain>
    </source>
</reference>
<feature type="repeat" description="PPR" evidence="5">
    <location>
        <begin position="588"/>
        <end position="622"/>
    </location>
</feature>
<evidence type="ECO:0000256" key="3">
    <source>
        <dbReference type="ARBA" id="ARBA00044493"/>
    </source>
</evidence>
<evidence type="ECO:0000256" key="1">
    <source>
        <dbReference type="ARBA" id="ARBA00006192"/>
    </source>
</evidence>
<dbReference type="InterPro" id="IPR011990">
    <property type="entry name" value="TPR-like_helical_dom_sf"/>
</dbReference>
<evidence type="ECO:0008006" key="9">
    <source>
        <dbReference type="Google" id="ProtNLM"/>
    </source>
</evidence>
<comment type="similarity">
    <text evidence="1">Belongs to the CCM1 family.</text>
</comment>
<gene>
    <name evidence="7" type="ORF">ONZ51_g8693</name>
</gene>
<feature type="repeat" description="PPR" evidence="5">
    <location>
        <begin position="739"/>
        <end position="773"/>
    </location>
</feature>
<protein>
    <recommendedName>
        <fullName evidence="9">Pentatricopeptide repeat-containing protein</fullName>
    </recommendedName>
</protein>
<dbReference type="EMBL" id="JAPEVG010000270">
    <property type="protein sequence ID" value="KAJ8469881.1"/>
    <property type="molecule type" value="Genomic_DNA"/>
</dbReference>
<feature type="region of interest" description="Disordered" evidence="6">
    <location>
        <begin position="106"/>
        <end position="125"/>
    </location>
</feature>
<dbReference type="PROSITE" id="PS51375">
    <property type="entry name" value="PPR"/>
    <property type="match status" value="3"/>
</dbReference>
<dbReference type="Proteomes" id="UP001215151">
    <property type="component" value="Unassembled WGS sequence"/>
</dbReference>
<dbReference type="AlphaFoldDB" id="A0AAD7TQB0"/>
<dbReference type="Gene3D" id="1.25.40.10">
    <property type="entry name" value="Tetratricopeptide repeat domain"/>
    <property type="match status" value="4"/>
</dbReference>
<dbReference type="Pfam" id="PF13812">
    <property type="entry name" value="PPR_3"/>
    <property type="match status" value="2"/>
</dbReference>
<evidence type="ECO:0000313" key="7">
    <source>
        <dbReference type="EMBL" id="KAJ8469881.1"/>
    </source>
</evidence>
<feature type="compositionally biased region" description="Basic residues" evidence="6">
    <location>
        <begin position="113"/>
        <end position="122"/>
    </location>
</feature>
<dbReference type="Pfam" id="PF13041">
    <property type="entry name" value="PPR_2"/>
    <property type="match status" value="1"/>
</dbReference>
<sequence>MPRSFFLAECAAEVDVSNFWYFPPLVSASAVMLEPLAATVLNSVLPTRPLAAHFFTSKSAFGMAVRTALPHDFFTPHPPGTSLKAKGKGRALPELEHGVSYGPTALSSAKTFPPRHRSRRIPGYKCISSGSTSHIPSLRTWTRQVHVAQRRHASSRTATAAAEAPRPDDVRRSAWLQTFNDVVRGRNDDIAPEDAWQAFRSLWREQGQPPGPPTATLSFLGHLIDYSSGGKRVETTLHHVDPGTQDMPENRIRYRWNALFLQAMALLGRLDEAEHAYAMLFHHTEPTQKESQRAKMLQAYTVLLQVVRDCRGARAVLDLLVEHAWLNKYLIKAPPTDSLSLHAARLFEVAMSILSSITDPVQCLNESLHVLSRDRLGAMGSLLVLSAVHVGGNPLVLLEFIQHHSIPLLDRIIYIGAKKLARINSHDAASKLLGTLSPTLPHTTRLRPHWHSTALFLAARKGSTAEADQYFNILAKARGLTGSDEAAYMQAYAVAGKPHRVVEIFDDLYSQSRRHSPNIVHYTVVIFAHAQVGDLDGLNLWLGKLSHAGIRPDLHIYSIILQTLASRGDVDSMISVLEQMRETGVRPSPVIYTTLISILAERKDPVAAERIYKRAIDSGVVPDRIMVTAVMNAHVEAGSWHGVIRAFDYMNTSGRPGAVVSIEVFNTLMKAYVLIGAPFRVVANLFRQVQKVNLRPESRTFALLIQSACDNGFMEIAEDLYNEMERLATEDKQTSLAPDTYALTILMNGYLRTGRRAKAKGILDRMKERGLQPNAVTYAAILKAYSDPTSQDGVKIAENLLQSLMKPGTPRPWLQLERGRMLSLETIYQPLLNAYNKHESTQDVERLYQELMEAGGEPTLGTLTALLDVHRRTGNIEAVRMIWPEIHRLAQEYMRLNAMLSSEGTDARDFKGHGVILCVPLSIYVDALSAAGEHAEVARVWKTLKDEGLSFDSHNWNHLVTALVRAGELHRAFDIVENVILRYQAQARRQRGRERDLQPESPLTLDLPPPEEGDLPPPRPEAPLHSAARRAVTSERANKRLRNTTTLEEKGSQDFAHPLHLLQQLSPLWNTWRPHGATLTLLGRVLDHLRSGKVVTPVRPNADVAFEQAALTEEEIRRNNEAAGIVLGRIYEAFPRTVQLIQEYELMKRVSQRGLPVEDR</sequence>
<keyword evidence="2" id="KW-0677">Repeat</keyword>
<feature type="region of interest" description="Disordered" evidence="6">
    <location>
        <begin position="990"/>
        <end position="1046"/>
    </location>
</feature>
<evidence type="ECO:0000256" key="5">
    <source>
        <dbReference type="PROSITE-ProRule" id="PRU00708"/>
    </source>
</evidence>
<evidence type="ECO:0000256" key="2">
    <source>
        <dbReference type="ARBA" id="ARBA00022737"/>
    </source>
</evidence>
<dbReference type="PANTHER" id="PTHR47936:SF1">
    <property type="entry name" value="PENTATRICOPEPTIDE REPEAT-CONTAINING PROTEIN GUN1, CHLOROPLASTIC"/>
    <property type="match status" value="1"/>
</dbReference>
<dbReference type="NCBIfam" id="TIGR00756">
    <property type="entry name" value="PPR"/>
    <property type="match status" value="3"/>
</dbReference>
<comment type="subunit">
    <text evidence="4">Binds to mitochondrial small subunit 15S rRNA.</text>
</comment>
<accession>A0AAD7TQB0</accession>
<name>A0AAD7TQB0_9APHY</name>
<comment type="function">
    <text evidence="3">Regulates mitochondrial small subunit maturation by controlling 15S rRNA 5'-end processing. Localizes to the 5' precursor of the 15S rRNA in a position that is subsequently occupied by mS47 in the mature yeast mtSSU. Uses structure and sequence-specific RNA recognition, binding to a single-stranded region of the precursor and specifically recognizing bases -6 to -1. The exchange of Ccm1 for mS47 is coupled to the irreversible removal of precursor rRNA that is accompanied by conformational changes of the mitoribosomal proteins uS5m and mS26. These conformational changes signal completion of 5'-end rRNA processing through protection of the mature 5'-end of the 15S rRNA and stabilization of mS47. The removal of the 5' precursor together with the dissociation of Ccm1 may be catalyzed by the 5'-3' exoribonuclease Pet127. Involved in the specific removal of group I introns in mitochondrial encoded transcripts.</text>
</comment>
<dbReference type="InterPro" id="IPR002885">
    <property type="entry name" value="PPR_rpt"/>
</dbReference>
<comment type="caution">
    <text evidence="7">The sequence shown here is derived from an EMBL/GenBank/DDBJ whole genome shotgun (WGS) entry which is preliminary data.</text>
</comment>
<dbReference type="Pfam" id="PF01535">
    <property type="entry name" value="PPR"/>
    <property type="match status" value="1"/>
</dbReference>
<keyword evidence="8" id="KW-1185">Reference proteome</keyword>
<evidence type="ECO:0000256" key="6">
    <source>
        <dbReference type="SAM" id="MobiDB-lite"/>
    </source>
</evidence>
<proteinExistence type="inferred from homology"/>
<dbReference type="PANTHER" id="PTHR47936">
    <property type="entry name" value="PPR_LONG DOMAIN-CONTAINING PROTEIN"/>
    <property type="match status" value="1"/>
</dbReference>
<evidence type="ECO:0000313" key="8">
    <source>
        <dbReference type="Proteomes" id="UP001215151"/>
    </source>
</evidence>
<organism evidence="7 8">
    <name type="scientific">Trametes cubensis</name>
    <dbReference type="NCBI Taxonomy" id="1111947"/>
    <lineage>
        <taxon>Eukaryota</taxon>
        <taxon>Fungi</taxon>
        <taxon>Dikarya</taxon>
        <taxon>Basidiomycota</taxon>
        <taxon>Agaricomycotina</taxon>
        <taxon>Agaricomycetes</taxon>
        <taxon>Polyporales</taxon>
        <taxon>Polyporaceae</taxon>
        <taxon>Trametes</taxon>
    </lineage>
</organism>
<evidence type="ECO:0000256" key="4">
    <source>
        <dbReference type="ARBA" id="ARBA00044511"/>
    </source>
</evidence>